<organism evidence="2 3">
    <name type="scientific">Rhodococcus gannanensis</name>
    <dbReference type="NCBI Taxonomy" id="1960308"/>
    <lineage>
        <taxon>Bacteria</taxon>
        <taxon>Bacillati</taxon>
        <taxon>Actinomycetota</taxon>
        <taxon>Actinomycetes</taxon>
        <taxon>Mycobacteriales</taxon>
        <taxon>Nocardiaceae</taxon>
        <taxon>Rhodococcus</taxon>
    </lineage>
</organism>
<protein>
    <submittedName>
        <fullName evidence="2">Immunity protein</fullName>
    </submittedName>
</protein>
<name>A0ABW4P3L8_9NOCA</name>
<evidence type="ECO:0000259" key="1">
    <source>
        <dbReference type="Pfam" id="PF21805"/>
    </source>
</evidence>
<dbReference type="Pfam" id="PF21805">
    <property type="entry name" value="Imm5_like"/>
    <property type="match status" value="1"/>
</dbReference>
<dbReference type="RefSeq" id="WP_378484811.1">
    <property type="nucleotide sequence ID" value="NZ_JBHUFB010000009.1"/>
</dbReference>
<evidence type="ECO:0000313" key="3">
    <source>
        <dbReference type="Proteomes" id="UP001597286"/>
    </source>
</evidence>
<dbReference type="EMBL" id="JBHUFB010000009">
    <property type="protein sequence ID" value="MFD1812299.1"/>
    <property type="molecule type" value="Genomic_DNA"/>
</dbReference>
<comment type="caution">
    <text evidence="2">The sequence shown here is derived from an EMBL/GenBank/DDBJ whole genome shotgun (WGS) entry which is preliminary data.</text>
</comment>
<reference evidence="3" key="1">
    <citation type="journal article" date="2019" name="Int. J. Syst. Evol. Microbiol.">
        <title>The Global Catalogue of Microorganisms (GCM) 10K type strain sequencing project: providing services to taxonomists for standard genome sequencing and annotation.</title>
        <authorList>
            <consortium name="The Broad Institute Genomics Platform"/>
            <consortium name="The Broad Institute Genome Sequencing Center for Infectious Disease"/>
            <person name="Wu L."/>
            <person name="Ma J."/>
        </authorList>
    </citation>
    <scope>NUCLEOTIDE SEQUENCE [LARGE SCALE GENOMIC DNA]</scope>
    <source>
        <strain evidence="3">DT72</strain>
    </source>
</reference>
<feature type="domain" description="Imm-5-like" evidence="1">
    <location>
        <begin position="11"/>
        <end position="126"/>
    </location>
</feature>
<sequence>MPAENDEITLTDRDLRAVSAFAADCAEEVLAIFEADRPDDPRPRDAVDAAREFADGGRRGKRLRDTAWAAMRAAKDAGPAAHQAAMAAMAAAGAAYLHPLADANQVKHVLGSAAHAARAAELVAGDDPDVGRDHLARTARRATSELVDVLLRYPAAPSGGGRVGELIRMLDKDVRARAR</sequence>
<gene>
    <name evidence="2" type="ORF">ACFSJG_08740</name>
</gene>
<keyword evidence="3" id="KW-1185">Reference proteome</keyword>
<dbReference type="InterPro" id="IPR048667">
    <property type="entry name" value="Imm5-like"/>
</dbReference>
<accession>A0ABW4P3L8</accession>
<dbReference type="Proteomes" id="UP001597286">
    <property type="component" value="Unassembled WGS sequence"/>
</dbReference>
<proteinExistence type="predicted"/>
<evidence type="ECO:0000313" key="2">
    <source>
        <dbReference type="EMBL" id="MFD1812299.1"/>
    </source>
</evidence>